<dbReference type="InterPro" id="IPR000719">
    <property type="entry name" value="Prot_kinase_dom"/>
</dbReference>
<dbReference type="STRING" id="44941.A0A397VWV8"/>
<dbReference type="PROSITE" id="PS50011">
    <property type="entry name" value="PROTEIN_KINASE_DOM"/>
    <property type="match status" value="1"/>
</dbReference>
<dbReference type="Proteomes" id="UP000266673">
    <property type="component" value="Unassembled WGS sequence"/>
</dbReference>
<evidence type="ECO:0000313" key="4">
    <source>
        <dbReference type="Proteomes" id="UP000266673"/>
    </source>
</evidence>
<dbReference type="SMART" id="SM00671">
    <property type="entry name" value="SEL1"/>
    <property type="match status" value="4"/>
</dbReference>
<dbReference type="InterPro" id="IPR011009">
    <property type="entry name" value="Kinase-like_dom_sf"/>
</dbReference>
<dbReference type="InterPro" id="IPR006597">
    <property type="entry name" value="Sel1-like"/>
</dbReference>
<dbReference type="EMBL" id="QKWP01000140">
    <property type="protein sequence ID" value="RIB26301.1"/>
    <property type="molecule type" value="Genomic_DNA"/>
</dbReference>
<accession>A0A397VWV8</accession>
<organism evidence="3 4">
    <name type="scientific">Gigaspora rosea</name>
    <dbReference type="NCBI Taxonomy" id="44941"/>
    <lineage>
        <taxon>Eukaryota</taxon>
        <taxon>Fungi</taxon>
        <taxon>Fungi incertae sedis</taxon>
        <taxon>Mucoromycota</taxon>
        <taxon>Glomeromycotina</taxon>
        <taxon>Glomeromycetes</taxon>
        <taxon>Diversisporales</taxon>
        <taxon>Gigasporaceae</taxon>
        <taxon>Gigaspora</taxon>
    </lineage>
</organism>
<evidence type="ECO:0000259" key="2">
    <source>
        <dbReference type="PROSITE" id="PS50011"/>
    </source>
</evidence>
<dbReference type="Pfam" id="PF08238">
    <property type="entry name" value="Sel1"/>
    <property type="match status" value="4"/>
</dbReference>
<dbReference type="PROSITE" id="PS00107">
    <property type="entry name" value="PROTEIN_KINASE_ATP"/>
    <property type="match status" value="1"/>
</dbReference>
<reference evidence="3 4" key="1">
    <citation type="submission" date="2018-06" db="EMBL/GenBank/DDBJ databases">
        <title>Comparative genomics reveals the genomic features of Rhizophagus irregularis, R. cerebriforme, R. diaphanum and Gigaspora rosea, and their symbiotic lifestyle signature.</title>
        <authorList>
            <person name="Morin E."/>
            <person name="San Clemente H."/>
            <person name="Chen E.C.H."/>
            <person name="De La Providencia I."/>
            <person name="Hainaut M."/>
            <person name="Kuo A."/>
            <person name="Kohler A."/>
            <person name="Murat C."/>
            <person name="Tang N."/>
            <person name="Roy S."/>
            <person name="Loubradou J."/>
            <person name="Henrissat B."/>
            <person name="Grigoriev I.V."/>
            <person name="Corradi N."/>
            <person name="Roux C."/>
            <person name="Martin F.M."/>
        </authorList>
    </citation>
    <scope>NUCLEOTIDE SEQUENCE [LARGE SCALE GENOMIC DNA]</scope>
    <source>
        <strain evidence="3 4">DAOM 194757</strain>
    </source>
</reference>
<feature type="binding site" evidence="1">
    <location>
        <position position="54"/>
    </location>
    <ligand>
        <name>ATP</name>
        <dbReference type="ChEBI" id="CHEBI:30616"/>
    </ligand>
</feature>
<evidence type="ECO:0000313" key="3">
    <source>
        <dbReference type="EMBL" id="RIB26301.1"/>
    </source>
</evidence>
<keyword evidence="1" id="KW-0547">Nucleotide-binding</keyword>
<dbReference type="InterPro" id="IPR017441">
    <property type="entry name" value="Protein_kinase_ATP_BS"/>
</dbReference>
<dbReference type="OrthoDB" id="2449766at2759"/>
<name>A0A397VWV8_9GLOM</name>
<dbReference type="InterPro" id="IPR011990">
    <property type="entry name" value="TPR-like_helical_dom_sf"/>
</dbReference>
<dbReference type="AlphaFoldDB" id="A0A397VWV8"/>
<dbReference type="Gene3D" id="1.25.40.10">
    <property type="entry name" value="Tetratricopeptide repeat domain"/>
    <property type="match status" value="1"/>
</dbReference>
<keyword evidence="1" id="KW-0067">ATP-binding</keyword>
<dbReference type="GO" id="GO:0004672">
    <property type="term" value="F:protein kinase activity"/>
    <property type="evidence" value="ECO:0007669"/>
    <property type="project" value="InterPro"/>
</dbReference>
<dbReference type="InterPro" id="IPR050167">
    <property type="entry name" value="Ser_Thr_protein_kinase"/>
</dbReference>
<keyword evidence="4" id="KW-1185">Reference proteome</keyword>
<dbReference type="Pfam" id="PF07714">
    <property type="entry name" value="PK_Tyr_Ser-Thr"/>
    <property type="match status" value="1"/>
</dbReference>
<proteinExistence type="predicted"/>
<keyword evidence="3" id="KW-0418">Kinase</keyword>
<dbReference type="GO" id="GO:0005524">
    <property type="term" value="F:ATP binding"/>
    <property type="evidence" value="ECO:0007669"/>
    <property type="project" value="UniProtKB-UniRule"/>
</dbReference>
<dbReference type="SUPFAM" id="SSF81901">
    <property type="entry name" value="HCP-like"/>
    <property type="match status" value="1"/>
</dbReference>
<comment type="caution">
    <text evidence="3">The sequence shown here is derived from an EMBL/GenBank/DDBJ whole genome shotgun (WGS) entry which is preliminary data.</text>
</comment>
<feature type="domain" description="Protein kinase" evidence="2">
    <location>
        <begin position="23"/>
        <end position="301"/>
    </location>
</feature>
<dbReference type="InterPro" id="IPR001245">
    <property type="entry name" value="Ser-Thr/Tyr_kinase_cat_dom"/>
</dbReference>
<gene>
    <name evidence="3" type="ORF">C2G38_2163693</name>
</gene>
<dbReference type="Gene3D" id="1.10.510.10">
    <property type="entry name" value="Transferase(Phosphotransferase) domain 1"/>
    <property type="match status" value="1"/>
</dbReference>
<dbReference type="PANTHER" id="PTHR23257:SF770">
    <property type="entry name" value="STRESS-ACTIVATED PROTEIN KINASE ALPHA"/>
    <property type="match status" value="1"/>
</dbReference>
<sequence>MHEAWIDKKIEEEKIIEYKYDEFEQLKKIGSGAHSIVFRAKINKGNTYEAYALKEIENNAEISKEIINELENMLSVKHHKNIIKFYGITKFEDPRDENRIKYSLVLEYADSGTLSDYLYKNATKIEWELKIQFAAQLVDAVKWLHDSNVVHGDLHSSNILVSQEYLKLADFGLSQRIVNSMKTKTTRQVFGVVPYIDPECFMLKEDKDGKSRRRKVNKKSDVYSVGVLLWEISSENPPFKEYDHATLPWKIVEGLREKPIQGVNQGYITIYEKCWQNNSNDRPSINIVSLMLNDIIYSPFQDVTIDGISNDESKFEERTKEYIKIIDSIFSETQEINTIFNETQEINFTDQDSRIAFINELYSNLYEKLNKGESVPKTINNYISENEKSANDVLIWLYLKNEPKYICLRGIFYMWKIGTKEKENNTDVLGIFLDAAKGNDTIAKYFVGRCYEVGWKTRINMKNAIEWYEKAIEDKCVAAEYILGSCYYSCQEYSKAFKLLKNAVDKGNIMAMYKLGLCYKKGRGTYVDMNKAFEYLQQAAEMGVPNSAYELARCYEYGEGTAKDLNKASDWYLKATKSGQDCISYREKVETLIKETISKSEY</sequence>
<dbReference type="GO" id="GO:0007165">
    <property type="term" value="P:signal transduction"/>
    <property type="evidence" value="ECO:0007669"/>
    <property type="project" value="TreeGrafter"/>
</dbReference>
<keyword evidence="3" id="KW-0808">Transferase</keyword>
<evidence type="ECO:0000256" key="1">
    <source>
        <dbReference type="PROSITE-ProRule" id="PRU10141"/>
    </source>
</evidence>
<dbReference type="SUPFAM" id="SSF56112">
    <property type="entry name" value="Protein kinase-like (PK-like)"/>
    <property type="match status" value="1"/>
</dbReference>
<dbReference type="PANTHER" id="PTHR23257">
    <property type="entry name" value="SERINE-THREONINE PROTEIN KINASE"/>
    <property type="match status" value="1"/>
</dbReference>
<protein>
    <submittedName>
        <fullName evidence="3">Kinase-like domain-containing protein</fullName>
    </submittedName>
</protein>
<dbReference type="GO" id="GO:0005737">
    <property type="term" value="C:cytoplasm"/>
    <property type="evidence" value="ECO:0007669"/>
    <property type="project" value="TreeGrafter"/>
</dbReference>